<evidence type="ECO:0008006" key="4">
    <source>
        <dbReference type="Google" id="ProtNLM"/>
    </source>
</evidence>
<dbReference type="RefSeq" id="WP_092633092.1">
    <property type="nucleotide sequence ID" value="NZ_FNQT01000001.1"/>
</dbReference>
<feature type="region of interest" description="Disordered" evidence="1">
    <location>
        <begin position="52"/>
        <end position="71"/>
    </location>
</feature>
<name>A0A1H3X3G0_9EURY</name>
<dbReference type="Proteomes" id="UP000236755">
    <property type="component" value="Unassembled WGS sequence"/>
</dbReference>
<dbReference type="AlphaFoldDB" id="A0A1H3X3G0"/>
<dbReference type="Gene3D" id="3.30.160.250">
    <property type="match status" value="1"/>
</dbReference>
<dbReference type="InterPro" id="IPR055811">
    <property type="entry name" value="DUF7387"/>
</dbReference>
<proteinExistence type="predicted"/>
<evidence type="ECO:0000313" key="2">
    <source>
        <dbReference type="EMBL" id="SDZ93793.1"/>
    </source>
</evidence>
<evidence type="ECO:0000313" key="3">
    <source>
        <dbReference type="Proteomes" id="UP000236755"/>
    </source>
</evidence>
<dbReference type="InterPro" id="IPR035069">
    <property type="entry name" value="TTHA1013/TTHA0281-like"/>
</dbReference>
<dbReference type="SUPFAM" id="SSF143100">
    <property type="entry name" value="TTHA1013/TTHA0281-like"/>
    <property type="match status" value="1"/>
</dbReference>
<organism evidence="2 3">
    <name type="scientific">Haloplanus vescus</name>
    <dbReference type="NCBI Taxonomy" id="555874"/>
    <lineage>
        <taxon>Archaea</taxon>
        <taxon>Methanobacteriati</taxon>
        <taxon>Methanobacteriota</taxon>
        <taxon>Stenosarchaea group</taxon>
        <taxon>Halobacteria</taxon>
        <taxon>Halobacteriales</taxon>
        <taxon>Haloferacaceae</taxon>
        <taxon>Haloplanus</taxon>
    </lineage>
</organism>
<dbReference type="Pfam" id="PF24113">
    <property type="entry name" value="DUF7387"/>
    <property type="match status" value="1"/>
</dbReference>
<protein>
    <recommendedName>
        <fullName evidence="4">Nuclease of the RNAse H fold, HicB family</fullName>
    </recommendedName>
</protein>
<evidence type="ECO:0000256" key="1">
    <source>
        <dbReference type="SAM" id="MobiDB-lite"/>
    </source>
</evidence>
<sequence length="71" mass="7702">MSRARDSDDTSDVTLSVDGEWYVARDEETGIASQGETRAEALANLAEALELHEQPVPEGEDVDDPSSAPWL</sequence>
<gene>
    <name evidence="2" type="ORF">SAMN04488065_1323</name>
</gene>
<keyword evidence="3" id="KW-1185">Reference proteome</keyword>
<dbReference type="EMBL" id="FNQT01000001">
    <property type="protein sequence ID" value="SDZ93793.1"/>
    <property type="molecule type" value="Genomic_DNA"/>
</dbReference>
<dbReference type="STRING" id="555874.SAMN04488065_1323"/>
<reference evidence="2 3" key="1">
    <citation type="submission" date="2016-10" db="EMBL/GenBank/DDBJ databases">
        <authorList>
            <person name="de Groot N.N."/>
        </authorList>
    </citation>
    <scope>NUCLEOTIDE SEQUENCE [LARGE SCALE GENOMIC DNA]</scope>
    <source>
        <strain evidence="2 3">CGMCC 1.8712</strain>
    </source>
</reference>
<accession>A0A1H3X3G0</accession>